<organism evidence="11 12">
    <name type="scientific">Pristionchus mayeri</name>
    <dbReference type="NCBI Taxonomy" id="1317129"/>
    <lineage>
        <taxon>Eukaryota</taxon>
        <taxon>Metazoa</taxon>
        <taxon>Ecdysozoa</taxon>
        <taxon>Nematoda</taxon>
        <taxon>Chromadorea</taxon>
        <taxon>Rhabditida</taxon>
        <taxon>Rhabditina</taxon>
        <taxon>Diplogasteromorpha</taxon>
        <taxon>Diplogasteroidea</taxon>
        <taxon>Neodiplogasteridae</taxon>
        <taxon>Pristionchus</taxon>
    </lineage>
</organism>
<dbReference type="InterPro" id="IPR004098">
    <property type="entry name" value="Prp18"/>
</dbReference>
<dbReference type="InterPro" id="IPR014906">
    <property type="entry name" value="PRP4-like"/>
</dbReference>
<dbReference type="GO" id="GO:0000350">
    <property type="term" value="P:generation of catalytic spliceosome for second transesterification step"/>
    <property type="evidence" value="ECO:0007669"/>
    <property type="project" value="TreeGrafter"/>
</dbReference>
<evidence type="ECO:0000256" key="5">
    <source>
        <dbReference type="ARBA" id="ARBA00022728"/>
    </source>
</evidence>
<dbReference type="SUPFAM" id="SSF158230">
    <property type="entry name" value="PRP4-like"/>
    <property type="match status" value="1"/>
</dbReference>
<feature type="non-terminal residue" evidence="11">
    <location>
        <position position="1"/>
    </location>
</feature>
<dbReference type="Pfam" id="PF02840">
    <property type="entry name" value="Prp18"/>
    <property type="match status" value="1"/>
</dbReference>
<dbReference type="GO" id="GO:0005682">
    <property type="term" value="C:U5 snRNP"/>
    <property type="evidence" value="ECO:0007669"/>
    <property type="project" value="TreeGrafter"/>
</dbReference>
<keyword evidence="4" id="KW-0507">mRNA processing</keyword>
<dbReference type="SUPFAM" id="SSF47938">
    <property type="entry name" value="Functional domain of the splicing factor Prp18"/>
    <property type="match status" value="1"/>
</dbReference>
<reference evidence="12" key="1">
    <citation type="submission" date="2022-10" db="EMBL/GenBank/DDBJ databases">
        <title>Genome assembly of Pristionchus species.</title>
        <authorList>
            <person name="Yoshida K."/>
            <person name="Sommer R.J."/>
        </authorList>
    </citation>
    <scope>NUCLEOTIDE SEQUENCE [LARGE SCALE GENOMIC DNA]</scope>
    <source>
        <strain evidence="12">RS5460</strain>
    </source>
</reference>
<dbReference type="PANTHER" id="PTHR13007">
    <property type="entry name" value="PRE-MRNA SPLICING FACTOR-RELATED"/>
    <property type="match status" value="1"/>
</dbReference>
<dbReference type="AlphaFoldDB" id="A0AAN5I0I4"/>
<dbReference type="GO" id="GO:0046540">
    <property type="term" value="C:U4/U6 x U5 tri-snRNP complex"/>
    <property type="evidence" value="ECO:0007669"/>
    <property type="project" value="TreeGrafter"/>
</dbReference>
<evidence type="ECO:0000256" key="6">
    <source>
        <dbReference type="ARBA" id="ARBA00023187"/>
    </source>
</evidence>
<keyword evidence="7" id="KW-0539">Nucleus</keyword>
<evidence type="ECO:0000256" key="1">
    <source>
        <dbReference type="ARBA" id="ARBA00004123"/>
    </source>
</evidence>
<keyword evidence="12" id="KW-1185">Reference proteome</keyword>
<evidence type="ECO:0000313" key="11">
    <source>
        <dbReference type="EMBL" id="GMR47339.1"/>
    </source>
</evidence>
<dbReference type="Gene3D" id="1.20.940.10">
    <property type="entry name" value="Functional domain of the splicing factor Prp18"/>
    <property type="match status" value="1"/>
</dbReference>
<comment type="subcellular location">
    <subcellularLocation>
        <location evidence="1">Nucleus</location>
    </subcellularLocation>
</comment>
<dbReference type="InterPro" id="IPR036285">
    <property type="entry name" value="PRP4-like_sf"/>
</dbReference>
<feature type="domain" description="Pre-mRNA processing factor 4 (PRP4)-like" evidence="10">
    <location>
        <begin position="87"/>
        <end position="137"/>
    </location>
</feature>
<keyword evidence="6" id="KW-0508">mRNA splicing</keyword>
<dbReference type="Gene3D" id="4.10.280.110">
    <property type="entry name" value="Pre-mRNA processing factor 4 domain"/>
    <property type="match status" value="1"/>
</dbReference>
<dbReference type="GO" id="GO:0071021">
    <property type="term" value="C:U2-type post-spliceosomal complex"/>
    <property type="evidence" value="ECO:0007669"/>
    <property type="project" value="TreeGrafter"/>
</dbReference>
<dbReference type="PANTHER" id="PTHR13007:SF19">
    <property type="entry name" value="PRE-MRNA-SPLICING FACTOR 18"/>
    <property type="match status" value="1"/>
</dbReference>
<accession>A0AAN5I0I4</accession>
<evidence type="ECO:0000256" key="9">
    <source>
        <dbReference type="SAM" id="MobiDB-lite"/>
    </source>
</evidence>
<dbReference type="Pfam" id="PF08799">
    <property type="entry name" value="PRP4"/>
    <property type="match status" value="1"/>
</dbReference>
<evidence type="ECO:0000256" key="7">
    <source>
        <dbReference type="ARBA" id="ARBA00023242"/>
    </source>
</evidence>
<dbReference type="InterPro" id="IPR039979">
    <property type="entry name" value="PRPF18"/>
</dbReference>
<evidence type="ECO:0000256" key="3">
    <source>
        <dbReference type="ARBA" id="ARBA00018242"/>
    </source>
</evidence>
<evidence type="ECO:0000256" key="2">
    <source>
        <dbReference type="ARBA" id="ARBA00008137"/>
    </source>
</evidence>
<comment type="caution">
    <text evidence="11">The sequence shown here is derived from an EMBL/GenBank/DDBJ whole genome shotgun (WGS) entry which is preliminary data.</text>
</comment>
<name>A0AAN5I0I4_9BILA</name>
<comment type="similarity">
    <text evidence="2">Belongs to the PRP18 family.</text>
</comment>
<feature type="region of interest" description="Disordered" evidence="9">
    <location>
        <begin position="55"/>
        <end position="83"/>
    </location>
</feature>
<evidence type="ECO:0000256" key="8">
    <source>
        <dbReference type="ARBA" id="ARBA00031388"/>
    </source>
</evidence>
<dbReference type="Proteomes" id="UP001328107">
    <property type="component" value="Unassembled WGS sequence"/>
</dbReference>
<proteinExistence type="inferred from homology"/>
<protein>
    <recommendedName>
        <fullName evidence="3">Pre-mRNA-splicing factor 18</fullName>
    </recommendedName>
    <alternativeName>
        <fullName evidence="8">PRP18 homolog</fullName>
    </alternativeName>
</protein>
<dbReference type="EMBL" id="BTRK01000004">
    <property type="protein sequence ID" value="GMR47339.1"/>
    <property type="molecule type" value="Genomic_DNA"/>
</dbReference>
<feature type="non-terminal residue" evidence="11">
    <location>
        <position position="354"/>
    </location>
</feature>
<dbReference type="SMART" id="SM00500">
    <property type="entry name" value="SFM"/>
    <property type="match status" value="1"/>
</dbReference>
<sequence>LLRGELSMDALAKLKEELARKRKQAEELATDVGGKKVIRKADVLAKEEKEYMEKQALKKAKQKEEDDAAQASSSSESKVDVADDESLTRAEVIRRLRARGQPITLYGESETDSRRRLIQLEYDQPEVNEGWNNDLVSAMRDVDNELVKDVIEGGANDKRKFDVQMNKAILEQWDTIEKAAIILGASDDLQDVYRDCDTMNKFLKYLLARWAQQLNERDEDEKKSAAGKHDASIYKQTCTNIKVLQNSLESRTINNDIRHHLIKICRLLMIDRDYIQANNAYMEMAIGNAPWPVGVTRSGLHQRPGSAKAYVSNIAHVLNDETQRKYIQAFKRLMTRCQEYFPTDPSKCVDFVRN</sequence>
<evidence type="ECO:0000259" key="10">
    <source>
        <dbReference type="SMART" id="SM00500"/>
    </source>
</evidence>
<keyword evidence="5" id="KW-0747">Spliceosome</keyword>
<evidence type="ECO:0000256" key="4">
    <source>
        <dbReference type="ARBA" id="ARBA00022664"/>
    </source>
</evidence>
<gene>
    <name evidence="11" type="ORF">PMAYCL1PPCAC_17534</name>
</gene>
<evidence type="ECO:0000313" key="12">
    <source>
        <dbReference type="Proteomes" id="UP001328107"/>
    </source>
</evidence>